<reference evidence="2 3" key="1">
    <citation type="journal article" date="2019" name="Environ. Microbiol.">
        <title>Species interactions and distinct microbial communities in high Arctic permafrost affected cryosols are associated with the CH4 and CO2 gas fluxes.</title>
        <authorList>
            <person name="Altshuler I."/>
            <person name="Hamel J."/>
            <person name="Turney S."/>
            <person name="Magnuson E."/>
            <person name="Levesque R."/>
            <person name="Greer C."/>
            <person name="Whyte L.G."/>
        </authorList>
    </citation>
    <scope>NUCLEOTIDE SEQUENCE [LARGE SCALE GENOMIC DNA]</scope>
    <source>
        <strain evidence="2 3">S5.1</strain>
    </source>
</reference>
<organism evidence="2 3">
    <name type="scientific">Sphingomonas oligophenolica</name>
    <dbReference type="NCBI Taxonomy" id="301154"/>
    <lineage>
        <taxon>Bacteria</taxon>
        <taxon>Pseudomonadati</taxon>
        <taxon>Pseudomonadota</taxon>
        <taxon>Alphaproteobacteria</taxon>
        <taxon>Sphingomonadales</taxon>
        <taxon>Sphingomonadaceae</taxon>
        <taxon>Sphingomonas</taxon>
    </lineage>
</organism>
<sequence>MRARRAMKSSEDTARRQLRAYVGCDYVTLACSGASPSITPSIKNFGQTPATNVVLEMYIVVTYDNPNGRVPTYKPFEHADSWMGTIDPGASLSSKFGIAPPDGAGEAMMTQVFTTIRYQDIFGARKWRRQAWLVADNPRNGLSPDTVLLDTFYGGNEDGEGEPPPVPLKEHNKRLRGAA</sequence>
<evidence type="ECO:0000313" key="3">
    <source>
        <dbReference type="Proteomes" id="UP000318413"/>
    </source>
</evidence>
<accession>A0A502CV73</accession>
<dbReference type="Proteomes" id="UP000318413">
    <property type="component" value="Unassembled WGS sequence"/>
</dbReference>
<dbReference type="AlphaFoldDB" id="A0A502CV73"/>
<gene>
    <name evidence="2" type="ORF">EAH84_02250</name>
</gene>
<protein>
    <submittedName>
        <fullName evidence="2">Uncharacterized protein</fullName>
    </submittedName>
</protein>
<proteinExistence type="predicted"/>
<name>A0A502CV73_9SPHN</name>
<keyword evidence="3" id="KW-1185">Reference proteome</keyword>
<comment type="caution">
    <text evidence="2">The sequence shown here is derived from an EMBL/GenBank/DDBJ whole genome shotgun (WGS) entry which is preliminary data.</text>
</comment>
<feature type="region of interest" description="Disordered" evidence="1">
    <location>
        <begin position="150"/>
        <end position="179"/>
    </location>
</feature>
<evidence type="ECO:0000256" key="1">
    <source>
        <dbReference type="SAM" id="MobiDB-lite"/>
    </source>
</evidence>
<evidence type="ECO:0000313" key="2">
    <source>
        <dbReference type="EMBL" id="TPG15631.1"/>
    </source>
</evidence>
<dbReference type="EMBL" id="RCZK01000001">
    <property type="protein sequence ID" value="TPG15631.1"/>
    <property type="molecule type" value="Genomic_DNA"/>
</dbReference>